<reference evidence="2 3" key="1">
    <citation type="journal article" date="2018" name="Arch. Microbiol.">
        <title>New insights into the metabolic potential of the phototrophic purple bacterium Rhodopila globiformis DSM 161(T) from its draft genome sequence and evidence for a vanadium-dependent nitrogenase.</title>
        <authorList>
            <person name="Imhoff J.F."/>
            <person name="Rahn T."/>
            <person name="Kunzel S."/>
            <person name="Neulinger S.C."/>
        </authorList>
    </citation>
    <scope>NUCLEOTIDE SEQUENCE [LARGE SCALE GENOMIC DNA]</scope>
    <source>
        <strain evidence="2 3">DSM 161</strain>
    </source>
</reference>
<name>A0A2S6MYD1_RHOGL</name>
<feature type="signal peptide" evidence="1">
    <location>
        <begin position="1"/>
        <end position="23"/>
    </location>
</feature>
<protein>
    <submittedName>
        <fullName evidence="2">Uncharacterized protein</fullName>
    </submittedName>
</protein>
<keyword evidence="1" id="KW-0732">Signal</keyword>
<dbReference type="Proteomes" id="UP000239724">
    <property type="component" value="Unassembled WGS sequence"/>
</dbReference>
<evidence type="ECO:0000313" key="2">
    <source>
        <dbReference type="EMBL" id="PPQ27367.1"/>
    </source>
</evidence>
<sequence length="127" mass="13229">MKKASLLKATCAAAMLAAAPALAQTSTGTANNYGTNGQWAAPATQNATTGSYANEIGGQRYDNASQSYNVPRGLSTCYNAIHDRSLFDNSAGNGPVCGDAAVHRLNQRSYEAAQQGENFRAILRGNG</sequence>
<organism evidence="2 3">
    <name type="scientific">Rhodopila globiformis</name>
    <name type="common">Rhodopseudomonas globiformis</name>
    <dbReference type="NCBI Taxonomy" id="1071"/>
    <lineage>
        <taxon>Bacteria</taxon>
        <taxon>Pseudomonadati</taxon>
        <taxon>Pseudomonadota</taxon>
        <taxon>Alphaproteobacteria</taxon>
        <taxon>Acetobacterales</taxon>
        <taxon>Acetobacteraceae</taxon>
        <taxon>Rhodopila</taxon>
    </lineage>
</organism>
<feature type="chain" id="PRO_5015423486" evidence="1">
    <location>
        <begin position="24"/>
        <end position="127"/>
    </location>
</feature>
<evidence type="ECO:0000313" key="3">
    <source>
        <dbReference type="Proteomes" id="UP000239724"/>
    </source>
</evidence>
<evidence type="ECO:0000256" key="1">
    <source>
        <dbReference type="SAM" id="SignalP"/>
    </source>
</evidence>
<accession>A0A2S6MYD1</accession>
<dbReference type="EMBL" id="NHRY01000260">
    <property type="protein sequence ID" value="PPQ27367.1"/>
    <property type="molecule type" value="Genomic_DNA"/>
</dbReference>
<proteinExistence type="predicted"/>
<comment type="caution">
    <text evidence="2">The sequence shown here is derived from an EMBL/GenBank/DDBJ whole genome shotgun (WGS) entry which is preliminary data.</text>
</comment>
<gene>
    <name evidence="2" type="ORF">CCS01_27865</name>
</gene>
<dbReference type="AlphaFoldDB" id="A0A2S6MYD1"/>
<keyword evidence="3" id="KW-1185">Reference proteome</keyword>